<evidence type="ECO:0000256" key="3">
    <source>
        <dbReference type="ARBA" id="ARBA00022989"/>
    </source>
</evidence>
<feature type="transmembrane region" description="Helical" evidence="5">
    <location>
        <begin position="245"/>
        <end position="271"/>
    </location>
</feature>
<sequence length="404" mass="44128">MAGSGVLALPKAVLDSGWIGIVMILVCAVMSAYTGFILGRCWTILQDRFPIYKQQTRFPYPAIGYETYGNKGRYLVSFCVNATLFGVGTVFLLIASENIQELLTTLHKDFSFCALLPIIAVCLWPITWLGTPKDFWPVAIGAMCATAAACLAMFIQILLDRNASETPIYPPSGFSDFFLAFGVILFAFGGHAAFPTIQHDMRNPKDFSKVVTVAYAGIVCMYLPVSTAAYFVYGDKNEDNILGVLSASWLTTTATCLITVHLIMGFIIVINPLSQEVEDFLGIDKAFNWKRVINRTVIMGLILFVAETIPQFGAILSLVGGSTVTLLTFVFPSLFYLKLCSTSCPNQTYSRIPLPLYQWIIHYEIIFVGIVGGISSSYSAINAIATGDAQFTVPCYVNATAAHG</sequence>
<feature type="transmembrane region" description="Helical" evidence="5">
    <location>
        <begin position="114"/>
        <end position="131"/>
    </location>
</feature>
<dbReference type="GO" id="GO:0015179">
    <property type="term" value="F:L-amino acid transmembrane transporter activity"/>
    <property type="evidence" value="ECO:0007669"/>
    <property type="project" value="TreeGrafter"/>
</dbReference>
<keyword evidence="4 5" id="KW-0472">Membrane</keyword>
<evidence type="ECO:0000259" key="6">
    <source>
        <dbReference type="Pfam" id="PF01490"/>
    </source>
</evidence>
<dbReference type="InterPro" id="IPR013057">
    <property type="entry name" value="AA_transpt_TM"/>
</dbReference>
<dbReference type="Gene3D" id="1.20.1740.10">
    <property type="entry name" value="Amino acid/polyamine transporter I"/>
    <property type="match status" value="1"/>
</dbReference>
<organism evidence="7 8">
    <name type="scientific">Stichopus japonicus</name>
    <name type="common">Sea cucumber</name>
    <dbReference type="NCBI Taxonomy" id="307972"/>
    <lineage>
        <taxon>Eukaryota</taxon>
        <taxon>Metazoa</taxon>
        <taxon>Echinodermata</taxon>
        <taxon>Eleutherozoa</taxon>
        <taxon>Echinozoa</taxon>
        <taxon>Holothuroidea</taxon>
        <taxon>Aspidochirotacea</taxon>
        <taxon>Aspidochirotida</taxon>
        <taxon>Stichopodidae</taxon>
        <taxon>Apostichopus</taxon>
    </lineage>
</organism>
<keyword evidence="3 5" id="KW-1133">Transmembrane helix</keyword>
<evidence type="ECO:0000256" key="1">
    <source>
        <dbReference type="ARBA" id="ARBA00004141"/>
    </source>
</evidence>
<feature type="transmembrane region" description="Helical" evidence="5">
    <location>
        <begin position="177"/>
        <end position="198"/>
    </location>
</feature>
<proteinExistence type="predicted"/>
<feature type="transmembrane region" description="Helical" evidence="5">
    <location>
        <begin position="138"/>
        <end position="157"/>
    </location>
</feature>
<feature type="transmembrane region" description="Helical" evidence="5">
    <location>
        <begin position="315"/>
        <end position="337"/>
    </location>
</feature>
<feature type="domain" description="Amino acid transporter transmembrane" evidence="6">
    <location>
        <begin position="1"/>
        <end position="360"/>
    </location>
</feature>
<accession>A0A2G8KUZ9</accession>
<evidence type="ECO:0000256" key="5">
    <source>
        <dbReference type="SAM" id="Phobius"/>
    </source>
</evidence>
<evidence type="ECO:0000313" key="7">
    <source>
        <dbReference type="EMBL" id="PIK51785.1"/>
    </source>
</evidence>
<evidence type="ECO:0000256" key="4">
    <source>
        <dbReference type="ARBA" id="ARBA00023136"/>
    </source>
</evidence>
<evidence type="ECO:0000256" key="2">
    <source>
        <dbReference type="ARBA" id="ARBA00022692"/>
    </source>
</evidence>
<dbReference type="PANTHER" id="PTHR22950">
    <property type="entry name" value="AMINO ACID TRANSPORTER"/>
    <property type="match status" value="1"/>
</dbReference>
<feature type="transmembrane region" description="Helical" evidence="5">
    <location>
        <begin position="17"/>
        <end position="38"/>
    </location>
</feature>
<dbReference type="EMBL" id="MRZV01000356">
    <property type="protein sequence ID" value="PIK51785.1"/>
    <property type="molecule type" value="Genomic_DNA"/>
</dbReference>
<dbReference type="Proteomes" id="UP000230750">
    <property type="component" value="Unassembled WGS sequence"/>
</dbReference>
<reference evidence="7 8" key="1">
    <citation type="journal article" date="2017" name="PLoS Biol.">
        <title>The sea cucumber genome provides insights into morphological evolution and visceral regeneration.</title>
        <authorList>
            <person name="Zhang X."/>
            <person name="Sun L."/>
            <person name="Yuan J."/>
            <person name="Sun Y."/>
            <person name="Gao Y."/>
            <person name="Zhang L."/>
            <person name="Li S."/>
            <person name="Dai H."/>
            <person name="Hamel J.F."/>
            <person name="Liu C."/>
            <person name="Yu Y."/>
            <person name="Liu S."/>
            <person name="Lin W."/>
            <person name="Guo K."/>
            <person name="Jin S."/>
            <person name="Xu P."/>
            <person name="Storey K.B."/>
            <person name="Huan P."/>
            <person name="Zhang T."/>
            <person name="Zhou Y."/>
            <person name="Zhang J."/>
            <person name="Lin C."/>
            <person name="Li X."/>
            <person name="Xing L."/>
            <person name="Huo D."/>
            <person name="Sun M."/>
            <person name="Wang L."/>
            <person name="Mercier A."/>
            <person name="Li F."/>
            <person name="Yang H."/>
            <person name="Xiang J."/>
        </authorList>
    </citation>
    <scope>NUCLEOTIDE SEQUENCE [LARGE SCALE GENOMIC DNA]</scope>
    <source>
        <strain evidence="7">Shaxun</strain>
        <tissue evidence="7">Muscle</tissue>
    </source>
</reference>
<name>A0A2G8KUZ9_STIJA</name>
<dbReference type="STRING" id="307972.A0A2G8KUZ9"/>
<dbReference type="Pfam" id="PF01490">
    <property type="entry name" value="Aa_trans"/>
    <property type="match status" value="1"/>
</dbReference>
<comment type="caution">
    <text evidence="7">The sequence shown here is derived from an EMBL/GenBank/DDBJ whole genome shotgun (WGS) entry which is preliminary data.</text>
</comment>
<feature type="transmembrane region" description="Helical" evidence="5">
    <location>
        <begin position="292"/>
        <end position="309"/>
    </location>
</feature>
<feature type="transmembrane region" description="Helical" evidence="5">
    <location>
        <begin position="74"/>
        <end position="94"/>
    </location>
</feature>
<dbReference type="GO" id="GO:0005774">
    <property type="term" value="C:vacuolar membrane"/>
    <property type="evidence" value="ECO:0007669"/>
    <property type="project" value="TreeGrafter"/>
</dbReference>
<keyword evidence="8" id="KW-1185">Reference proteome</keyword>
<evidence type="ECO:0000313" key="8">
    <source>
        <dbReference type="Proteomes" id="UP000230750"/>
    </source>
</evidence>
<dbReference type="AlphaFoldDB" id="A0A2G8KUZ9"/>
<gene>
    <name evidence="7" type="ORF">BSL78_11309</name>
</gene>
<keyword evidence="2 5" id="KW-0812">Transmembrane</keyword>
<comment type="subcellular location">
    <subcellularLocation>
        <location evidence="1">Membrane</location>
        <topology evidence="1">Multi-pass membrane protein</topology>
    </subcellularLocation>
</comment>
<dbReference type="OrthoDB" id="655540at2759"/>
<feature type="transmembrane region" description="Helical" evidence="5">
    <location>
        <begin position="210"/>
        <end position="233"/>
    </location>
</feature>
<dbReference type="PANTHER" id="PTHR22950:SF703">
    <property type="entry name" value="AMINO ACID TRANSPORTER TRANSMEMBRANE DOMAIN-CONTAINING PROTEIN"/>
    <property type="match status" value="1"/>
</dbReference>
<protein>
    <recommendedName>
        <fullName evidence="6">Amino acid transporter transmembrane domain-containing protein</fullName>
    </recommendedName>
</protein>
<dbReference type="FunFam" id="1.20.1740.10:FF:000052">
    <property type="entry name" value="Lysine histidine transporter-like 3"/>
    <property type="match status" value="1"/>
</dbReference>